<proteinExistence type="predicted"/>
<comment type="caution">
    <text evidence="1">The sequence shown here is derived from an EMBL/GenBank/DDBJ whole genome shotgun (WGS) entry which is preliminary data.</text>
</comment>
<evidence type="ECO:0008006" key="3">
    <source>
        <dbReference type="Google" id="ProtNLM"/>
    </source>
</evidence>
<dbReference type="Proteomes" id="UP000434957">
    <property type="component" value="Unassembled WGS sequence"/>
</dbReference>
<accession>A0A6A4CDU3</accession>
<gene>
    <name evidence="1" type="ORF">PR003_g25922</name>
</gene>
<sequence>MQGDSTPTSSVNRVCSWMRQVDGDDVAYLASADTITEEAVAKALRACKPDKACGPNRLGNDWYRAYEERLVPLLTKLYRIWYQAQVFPQSFLTADIFCLKKSGDGANPLNYRPLALPTRY</sequence>
<keyword evidence="2" id="KW-1185">Reference proteome</keyword>
<evidence type="ECO:0000313" key="1">
    <source>
        <dbReference type="EMBL" id="KAE9287968.1"/>
    </source>
</evidence>
<dbReference type="AlphaFoldDB" id="A0A6A4CDU3"/>
<organism evidence="1 2">
    <name type="scientific">Phytophthora rubi</name>
    <dbReference type="NCBI Taxonomy" id="129364"/>
    <lineage>
        <taxon>Eukaryota</taxon>
        <taxon>Sar</taxon>
        <taxon>Stramenopiles</taxon>
        <taxon>Oomycota</taxon>
        <taxon>Peronosporomycetes</taxon>
        <taxon>Peronosporales</taxon>
        <taxon>Peronosporaceae</taxon>
        <taxon>Phytophthora</taxon>
    </lineage>
</organism>
<evidence type="ECO:0000313" key="2">
    <source>
        <dbReference type="Proteomes" id="UP000434957"/>
    </source>
</evidence>
<name>A0A6A4CDU3_9STRA</name>
<dbReference type="EMBL" id="QXFT01003224">
    <property type="protein sequence ID" value="KAE9287968.1"/>
    <property type="molecule type" value="Genomic_DNA"/>
</dbReference>
<protein>
    <recommendedName>
        <fullName evidence="3">Reverse transcriptase domain-containing protein</fullName>
    </recommendedName>
</protein>
<reference evidence="1 2" key="1">
    <citation type="submission" date="2018-08" db="EMBL/GenBank/DDBJ databases">
        <title>Genomic investigation of the strawberry pathogen Phytophthora fragariae indicates pathogenicity is determined by transcriptional variation in three key races.</title>
        <authorList>
            <person name="Adams T.M."/>
            <person name="Armitage A.D."/>
            <person name="Sobczyk M.K."/>
            <person name="Bates H.J."/>
            <person name="Dunwell J.M."/>
            <person name="Nellist C.F."/>
            <person name="Harrison R.J."/>
        </authorList>
    </citation>
    <scope>NUCLEOTIDE SEQUENCE [LARGE SCALE GENOMIC DNA]</scope>
    <source>
        <strain evidence="1 2">SCRP333</strain>
    </source>
</reference>
<dbReference type="PANTHER" id="PTHR19446">
    <property type="entry name" value="REVERSE TRANSCRIPTASES"/>
    <property type="match status" value="1"/>
</dbReference>